<dbReference type="AlphaFoldDB" id="A0AAN8TBR3"/>
<evidence type="ECO:0000313" key="2">
    <source>
        <dbReference type="EMBL" id="KAK6782092.1"/>
    </source>
</evidence>
<proteinExistence type="predicted"/>
<feature type="region of interest" description="Disordered" evidence="1">
    <location>
        <begin position="20"/>
        <end position="53"/>
    </location>
</feature>
<accession>A0AAN8TBR3</accession>
<comment type="caution">
    <text evidence="2">The sequence shown here is derived from an EMBL/GenBank/DDBJ whole genome shotgun (WGS) entry which is preliminary data.</text>
</comment>
<dbReference type="Proteomes" id="UP001371456">
    <property type="component" value="Unassembled WGS sequence"/>
</dbReference>
<keyword evidence="3" id="KW-1185">Reference proteome</keyword>
<sequence length="67" mass="7513">MGRERPRRATQRLREEEIIHGIGSSTTAAQTTRRVATDEEQLQTPEGPPQIPMTTVIKEKGKTVVDE</sequence>
<gene>
    <name evidence="2" type="ORF">RDI58_019888</name>
</gene>
<organism evidence="2 3">
    <name type="scientific">Solanum bulbocastanum</name>
    <name type="common">Wild potato</name>
    <dbReference type="NCBI Taxonomy" id="147425"/>
    <lineage>
        <taxon>Eukaryota</taxon>
        <taxon>Viridiplantae</taxon>
        <taxon>Streptophyta</taxon>
        <taxon>Embryophyta</taxon>
        <taxon>Tracheophyta</taxon>
        <taxon>Spermatophyta</taxon>
        <taxon>Magnoliopsida</taxon>
        <taxon>eudicotyledons</taxon>
        <taxon>Gunneridae</taxon>
        <taxon>Pentapetalae</taxon>
        <taxon>asterids</taxon>
        <taxon>lamiids</taxon>
        <taxon>Solanales</taxon>
        <taxon>Solanaceae</taxon>
        <taxon>Solanoideae</taxon>
        <taxon>Solaneae</taxon>
        <taxon>Solanum</taxon>
    </lineage>
</organism>
<evidence type="ECO:0000256" key="1">
    <source>
        <dbReference type="SAM" id="MobiDB-lite"/>
    </source>
</evidence>
<protein>
    <submittedName>
        <fullName evidence="2">Uncharacterized protein</fullName>
    </submittedName>
</protein>
<evidence type="ECO:0000313" key="3">
    <source>
        <dbReference type="Proteomes" id="UP001371456"/>
    </source>
</evidence>
<name>A0AAN8TBR3_SOLBU</name>
<reference evidence="2 3" key="1">
    <citation type="submission" date="2024-02" db="EMBL/GenBank/DDBJ databases">
        <title>de novo genome assembly of Solanum bulbocastanum strain 11H21.</title>
        <authorList>
            <person name="Hosaka A.J."/>
        </authorList>
    </citation>
    <scope>NUCLEOTIDE SEQUENCE [LARGE SCALE GENOMIC DNA]</scope>
    <source>
        <tissue evidence="2">Young leaves</tissue>
    </source>
</reference>
<dbReference type="EMBL" id="JBANQN010000008">
    <property type="protein sequence ID" value="KAK6782092.1"/>
    <property type="molecule type" value="Genomic_DNA"/>
</dbReference>